<evidence type="ECO:0000256" key="1">
    <source>
        <dbReference type="SAM" id="SignalP"/>
    </source>
</evidence>
<protein>
    <recommendedName>
        <fullName evidence="4">GGDEF domain-containing protein</fullName>
    </recommendedName>
</protein>
<proteinExistence type="predicted"/>
<evidence type="ECO:0008006" key="4">
    <source>
        <dbReference type="Google" id="ProtNLM"/>
    </source>
</evidence>
<reference evidence="2 3" key="1">
    <citation type="submission" date="2023-02" db="EMBL/GenBank/DDBJ databases">
        <title>Bacterial whole genome sequence for Curvibacter sp. HBC28.</title>
        <authorList>
            <person name="Le V."/>
            <person name="Ko S.-R."/>
            <person name="Ahn C.-Y."/>
            <person name="Oh H.-M."/>
        </authorList>
    </citation>
    <scope>NUCLEOTIDE SEQUENCE [LARGE SCALE GENOMIC DNA]</scope>
    <source>
        <strain evidence="2 3">HBC28</strain>
    </source>
</reference>
<name>A0ABT5MCJ7_9BURK</name>
<dbReference type="EMBL" id="JAQSIO010000002">
    <property type="protein sequence ID" value="MDD0814288.1"/>
    <property type="molecule type" value="Genomic_DNA"/>
</dbReference>
<comment type="caution">
    <text evidence="2">The sequence shown here is derived from an EMBL/GenBank/DDBJ whole genome shotgun (WGS) entry which is preliminary data.</text>
</comment>
<feature type="chain" id="PRO_5046862466" description="GGDEF domain-containing protein" evidence="1">
    <location>
        <begin position="25"/>
        <end position="83"/>
    </location>
</feature>
<dbReference type="RefSeq" id="WP_273925908.1">
    <property type="nucleotide sequence ID" value="NZ_JAQSIO010000002.1"/>
</dbReference>
<evidence type="ECO:0000313" key="2">
    <source>
        <dbReference type="EMBL" id="MDD0814288.1"/>
    </source>
</evidence>
<keyword evidence="1" id="KW-0732">Signal</keyword>
<gene>
    <name evidence="2" type="ORF">PSQ39_06560</name>
</gene>
<evidence type="ECO:0000313" key="3">
    <source>
        <dbReference type="Proteomes" id="UP001528672"/>
    </source>
</evidence>
<accession>A0ABT5MCJ7</accession>
<sequence>MRTVVLVGSIIASFLLLSSFFVSGAAQQAALAAMACAFCVIPYVVFRTAELRDAHKTRRDFYALMQKRMEELIEVQRADQQPL</sequence>
<organism evidence="2 3">
    <name type="scientific">Curvibacter microcysteis</name>
    <dbReference type="NCBI Taxonomy" id="3026419"/>
    <lineage>
        <taxon>Bacteria</taxon>
        <taxon>Pseudomonadati</taxon>
        <taxon>Pseudomonadota</taxon>
        <taxon>Betaproteobacteria</taxon>
        <taxon>Burkholderiales</taxon>
        <taxon>Comamonadaceae</taxon>
        <taxon>Curvibacter</taxon>
    </lineage>
</organism>
<feature type="signal peptide" evidence="1">
    <location>
        <begin position="1"/>
        <end position="24"/>
    </location>
</feature>
<keyword evidence="3" id="KW-1185">Reference proteome</keyword>
<dbReference type="Proteomes" id="UP001528672">
    <property type="component" value="Unassembled WGS sequence"/>
</dbReference>